<dbReference type="SUPFAM" id="SSF48179">
    <property type="entry name" value="6-phosphogluconate dehydrogenase C-terminal domain-like"/>
    <property type="match status" value="1"/>
</dbReference>
<dbReference type="STRING" id="1134406.ADN00_05235"/>
<comment type="caution">
    <text evidence="6">The sequence shown here is derived from an EMBL/GenBank/DDBJ whole genome shotgun (WGS) entry which is preliminary data.</text>
</comment>
<dbReference type="Pfam" id="PF09719">
    <property type="entry name" value="C_GCAxxG_C_C"/>
    <property type="match status" value="1"/>
</dbReference>
<name>A0A0P6XPR3_9CHLR</name>
<dbReference type="EMBL" id="LGCL01000016">
    <property type="protein sequence ID" value="KPL78662.1"/>
    <property type="molecule type" value="Genomic_DNA"/>
</dbReference>
<reference evidence="6 7" key="1">
    <citation type="submission" date="2015-07" db="EMBL/GenBank/DDBJ databases">
        <title>Genome sequence of Ornatilinea apprima DSM 23815.</title>
        <authorList>
            <person name="Hemp J."/>
            <person name="Ward L.M."/>
            <person name="Pace L.A."/>
            <person name="Fischer W.W."/>
        </authorList>
    </citation>
    <scope>NUCLEOTIDE SEQUENCE [LARGE SCALE GENOMIC DNA]</scope>
    <source>
        <strain evidence="6 7">P3M-1</strain>
    </source>
</reference>
<dbReference type="InterPro" id="IPR010181">
    <property type="entry name" value="CGCAxxGCC_motif"/>
</dbReference>
<sequence length="570" mass="63511">MEKRNILIWGAGRIGRGFIGDLFSESGFHLVFVDQSDKLVELLSKNGQYTVVRALSDTVIRRIQISDYDAFHVSQAAEIEKAVENTDLIAVAVFPQSFESTAVDLANLILKRRAVRPNEPINIILCTNLIHAGPIFKEYLWKRLSADEKKYFEENVGVVESLVIRIAPVPPACEVEIDPLVVWTNGYSELPVEANAFQGQAPSLPTFRMVSDMRSEEKRKIYTYNMCHAVLAYRGDLYGHQLLVDCLADPAVRVEAEGALGEISQALQAEYGFSKTEMDAWIQGVIEQTNNRTVGDSVVRSAADPLRKLHRDDRLIGPALLCMKHSIKPAHLIRAIGAAFSYNKEDDQNSRKLLESIHSKGISNTIKEVCGLGDTAEEMVMAQEIEIAYEDALIEKKWHEMAVNAYKLGFEYEKVYHGCGQCVYAAASEVLGCFERETFEAATGLSGGIGLLTDCTCSAFTGAVLVIGNLFPRRRQNFGGDRENKYANFALVQQLHDRFVEEFGSITCACVHQKKYGRTFNMRSKEERDQFEACGAHSDTGCPELVGKVAQFTVELLKPALLSLKKEKTI</sequence>
<evidence type="ECO:0000256" key="2">
    <source>
        <dbReference type="ARBA" id="ARBA00023027"/>
    </source>
</evidence>
<feature type="domain" description="Mannitol dehydrogenase N-terminal" evidence="4">
    <location>
        <begin position="5"/>
        <end position="204"/>
    </location>
</feature>
<dbReference type="SUPFAM" id="SSF51735">
    <property type="entry name" value="NAD(P)-binding Rossmann-fold domains"/>
    <property type="match status" value="1"/>
</dbReference>
<keyword evidence="1" id="KW-0560">Oxidoreductase</keyword>
<evidence type="ECO:0000259" key="4">
    <source>
        <dbReference type="Pfam" id="PF01232"/>
    </source>
</evidence>
<dbReference type="PANTHER" id="PTHR30524:SF0">
    <property type="entry name" value="ALTRONATE OXIDOREDUCTASE-RELATED"/>
    <property type="match status" value="1"/>
</dbReference>
<dbReference type="GO" id="GO:0008926">
    <property type="term" value="F:mannitol-1-phosphate 5-dehydrogenase activity"/>
    <property type="evidence" value="ECO:0007669"/>
    <property type="project" value="UniProtKB-EC"/>
</dbReference>
<evidence type="ECO:0000313" key="6">
    <source>
        <dbReference type="EMBL" id="KPL78662.1"/>
    </source>
</evidence>
<feature type="domain" description="Mannitol dehydrogenase C-terminal" evidence="5">
    <location>
        <begin position="217"/>
        <end position="353"/>
    </location>
</feature>
<dbReference type="AlphaFoldDB" id="A0A0P6XPR3"/>
<evidence type="ECO:0008006" key="8">
    <source>
        <dbReference type="Google" id="ProtNLM"/>
    </source>
</evidence>
<protein>
    <recommendedName>
        <fullName evidence="8">Mannitol dehydrogenase C-terminal domain-containing protein</fullName>
    </recommendedName>
</protein>
<dbReference type="InterPro" id="IPR013131">
    <property type="entry name" value="Mannitol_DH_N"/>
</dbReference>
<dbReference type="Pfam" id="PF08125">
    <property type="entry name" value="Mannitol_dh_C"/>
    <property type="match status" value="1"/>
</dbReference>
<dbReference type="Proteomes" id="UP000050417">
    <property type="component" value="Unassembled WGS sequence"/>
</dbReference>
<gene>
    <name evidence="6" type="ORF">ADN00_05235</name>
</gene>
<dbReference type="Pfam" id="PF01232">
    <property type="entry name" value="Mannitol_dh"/>
    <property type="match status" value="1"/>
</dbReference>
<dbReference type="InterPro" id="IPR013118">
    <property type="entry name" value="Mannitol_DH_C"/>
</dbReference>
<evidence type="ECO:0000256" key="3">
    <source>
        <dbReference type="ARBA" id="ARBA00048615"/>
    </source>
</evidence>
<dbReference type="InterPro" id="IPR008927">
    <property type="entry name" value="6-PGluconate_DH-like_C_sf"/>
</dbReference>
<dbReference type="GO" id="GO:0019592">
    <property type="term" value="P:mannitol catabolic process"/>
    <property type="evidence" value="ECO:0007669"/>
    <property type="project" value="TreeGrafter"/>
</dbReference>
<comment type="catalytic activity">
    <reaction evidence="3">
        <text>D-mannitol 1-phosphate + NAD(+) = beta-D-fructose 6-phosphate + NADH + H(+)</text>
        <dbReference type="Rhea" id="RHEA:19661"/>
        <dbReference type="ChEBI" id="CHEBI:15378"/>
        <dbReference type="ChEBI" id="CHEBI:57540"/>
        <dbReference type="ChEBI" id="CHEBI:57634"/>
        <dbReference type="ChEBI" id="CHEBI:57945"/>
        <dbReference type="ChEBI" id="CHEBI:61381"/>
        <dbReference type="EC" id="1.1.1.17"/>
    </reaction>
</comment>
<evidence type="ECO:0000259" key="5">
    <source>
        <dbReference type="Pfam" id="PF08125"/>
    </source>
</evidence>
<evidence type="ECO:0000313" key="7">
    <source>
        <dbReference type="Proteomes" id="UP000050417"/>
    </source>
</evidence>
<dbReference type="InterPro" id="IPR036291">
    <property type="entry name" value="NAD(P)-bd_dom_sf"/>
</dbReference>
<dbReference type="Gene3D" id="1.10.1040.10">
    <property type="entry name" value="N-(1-d-carboxylethyl)-l-norvaline Dehydrogenase, domain 2"/>
    <property type="match status" value="1"/>
</dbReference>
<evidence type="ECO:0000256" key="1">
    <source>
        <dbReference type="ARBA" id="ARBA00023002"/>
    </source>
</evidence>
<dbReference type="GO" id="GO:0005829">
    <property type="term" value="C:cytosol"/>
    <property type="evidence" value="ECO:0007669"/>
    <property type="project" value="TreeGrafter"/>
</dbReference>
<accession>A0A0P6XPR3</accession>
<keyword evidence="7" id="KW-1185">Reference proteome</keyword>
<keyword evidence="2" id="KW-0520">NAD</keyword>
<dbReference type="Gene3D" id="3.40.50.720">
    <property type="entry name" value="NAD(P)-binding Rossmann-like Domain"/>
    <property type="match status" value="1"/>
</dbReference>
<dbReference type="PANTHER" id="PTHR30524">
    <property type="entry name" value="MANNITOL-1-PHOSPHATE 5-DEHYDROGENASE"/>
    <property type="match status" value="1"/>
</dbReference>
<proteinExistence type="predicted"/>
<organism evidence="6 7">
    <name type="scientific">Ornatilinea apprima</name>
    <dbReference type="NCBI Taxonomy" id="1134406"/>
    <lineage>
        <taxon>Bacteria</taxon>
        <taxon>Bacillati</taxon>
        <taxon>Chloroflexota</taxon>
        <taxon>Anaerolineae</taxon>
        <taxon>Anaerolineales</taxon>
        <taxon>Anaerolineaceae</taxon>
        <taxon>Ornatilinea</taxon>
    </lineage>
</organism>
<dbReference type="InterPro" id="IPR013328">
    <property type="entry name" value="6PGD_dom2"/>
</dbReference>